<dbReference type="EMBL" id="JAMZMK010003658">
    <property type="protein sequence ID" value="KAI7754414.1"/>
    <property type="molecule type" value="Genomic_DNA"/>
</dbReference>
<gene>
    <name evidence="1" type="ORF">M8C21_028180</name>
</gene>
<protein>
    <submittedName>
        <fullName evidence="1">Uncharacterized protein</fullName>
    </submittedName>
</protein>
<accession>A0AAD5D7M2</accession>
<dbReference type="Proteomes" id="UP001206925">
    <property type="component" value="Unassembled WGS sequence"/>
</dbReference>
<organism evidence="1 2">
    <name type="scientific">Ambrosia artemisiifolia</name>
    <name type="common">Common ragweed</name>
    <dbReference type="NCBI Taxonomy" id="4212"/>
    <lineage>
        <taxon>Eukaryota</taxon>
        <taxon>Viridiplantae</taxon>
        <taxon>Streptophyta</taxon>
        <taxon>Embryophyta</taxon>
        <taxon>Tracheophyta</taxon>
        <taxon>Spermatophyta</taxon>
        <taxon>Magnoliopsida</taxon>
        <taxon>eudicotyledons</taxon>
        <taxon>Gunneridae</taxon>
        <taxon>Pentapetalae</taxon>
        <taxon>asterids</taxon>
        <taxon>campanulids</taxon>
        <taxon>Asterales</taxon>
        <taxon>Asteraceae</taxon>
        <taxon>Asteroideae</taxon>
        <taxon>Heliantheae alliance</taxon>
        <taxon>Heliantheae</taxon>
        <taxon>Ambrosia</taxon>
    </lineage>
</organism>
<name>A0AAD5D7M2_AMBAR</name>
<dbReference type="AlphaFoldDB" id="A0AAD5D7M2"/>
<comment type="caution">
    <text evidence="1">The sequence shown here is derived from an EMBL/GenBank/DDBJ whole genome shotgun (WGS) entry which is preliminary data.</text>
</comment>
<sequence length="41" mass="4688">MRMRAMRVMTPGLMMMKKEQMKAMSRMSYKVAGIGDDMSLG</sequence>
<proteinExistence type="predicted"/>
<reference evidence="1" key="1">
    <citation type="submission" date="2022-06" db="EMBL/GenBank/DDBJ databases">
        <title>Uncovering the hologenomic basis of an extraordinary plant invasion.</title>
        <authorList>
            <person name="Bieker V.C."/>
            <person name="Martin M.D."/>
            <person name="Gilbert T."/>
            <person name="Hodgins K."/>
            <person name="Battlay P."/>
            <person name="Petersen B."/>
            <person name="Wilson J."/>
        </authorList>
    </citation>
    <scope>NUCLEOTIDE SEQUENCE</scope>
    <source>
        <strain evidence="1">AA19_3_7</strain>
        <tissue evidence="1">Leaf</tissue>
    </source>
</reference>
<keyword evidence="2" id="KW-1185">Reference proteome</keyword>
<evidence type="ECO:0000313" key="1">
    <source>
        <dbReference type="EMBL" id="KAI7754414.1"/>
    </source>
</evidence>
<evidence type="ECO:0000313" key="2">
    <source>
        <dbReference type="Proteomes" id="UP001206925"/>
    </source>
</evidence>